<dbReference type="AlphaFoldDB" id="A0A8J4YRN8"/>
<dbReference type="OrthoDB" id="409048at2759"/>
<proteinExistence type="predicted"/>
<reference evidence="1" key="1">
    <citation type="submission" date="2020-07" db="EMBL/GenBank/DDBJ databases">
        <title>The High-quality genome of the commercially important snow crab, Chionoecetes opilio.</title>
        <authorList>
            <person name="Jeong J.-H."/>
            <person name="Ryu S."/>
        </authorList>
    </citation>
    <scope>NUCLEOTIDE SEQUENCE</scope>
    <source>
        <strain evidence="1">MADBK_172401_WGS</strain>
        <tissue evidence="1">Digestive gland</tissue>
    </source>
</reference>
<gene>
    <name evidence="1" type="ORF">GWK47_030644</name>
</gene>
<dbReference type="Proteomes" id="UP000770661">
    <property type="component" value="Unassembled WGS sequence"/>
</dbReference>
<keyword evidence="2" id="KW-1185">Reference proteome</keyword>
<organism evidence="1 2">
    <name type="scientific">Chionoecetes opilio</name>
    <name type="common">Atlantic snow crab</name>
    <name type="synonym">Cancer opilio</name>
    <dbReference type="NCBI Taxonomy" id="41210"/>
    <lineage>
        <taxon>Eukaryota</taxon>
        <taxon>Metazoa</taxon>
        <taxon>Ecdysozoa</taxon>
        <taxon>Arthropoda</taxon>
        <taxon>Crustacea</taxon>
        <taxon>Multicrustacea</taxon>
        <taxon>Malacostraca</taxon>
        <taxon>Eumalacostraca</taxon>
        <taxon>Eucarida</taxon>
        <taxon>Decapoda</taxon>
        <taxon>Pleocyemata</taxon>
        <taxon>Brachyura</taxon>
        <taxon>Eubrachyura</taxon>
        <taxon>Majoidea</taxon>
        <taxon>Majidae</taxon>
        <taxon>Chionoecetes</taxon>
    </lineage>
</organism>
<accession>A0A8J4YRN8</accession>
<dbReference type="EMBL" id="JACEEZ010001348">
    <property type="protein sequence ID" value="KAG0729309.1"/>
    <property type="molecule type" value="Genomic_DNA"/>
</dbReference>
<sequence length="154" mass="17301">MHVLPSLQQLKAHARRAAAHRIHQTYRELEPRKRQAAWYAAATAHHPLDATQQQPGADGALLQRVRLGYCTREELQEDFEGQEYDHCGKYTRRPLVHYLLSCPATAPLRPVPAPAAQPAEGGLLSGREARAALMVRHTLRDVMLEVLRAIPPPR</sequence>
<protein>
    <submittedName>
        <fullName evidence="1">Uncharacterized protein</fullName>
    </submittedName>
</protein>
<evidence type="ECO:0000313" key="1">
    <source>
        <dbReference type="EMBL" id="KAG0729309.1"/>
    </source>
</evidence>
<name>A0A8J4YRN8_CHIOP</name>
<comment type="caution">
    <text evidence="1">The sequence shown here is derived from an EMBL/GenBank/DDBJ whole genome shotgun (WGS) entry which is preliminary data.</text>
</comment>
<evidence type="ECO:0000313" key="2">
    <source>
        <dbReference type="Proteomes" id="UP000770661"/>
    </source>
</evidence>